<gene>
    <name evidence="2" type="ORF">ACFQU8_03765</name>
</gene>
<feature type="transmembrane region" description="Helical" evidence="1">
    <location>
        <begin position="9"/>
        <end position="31"/>
    </location>
</feature>
<evidence type="ECO:0000313" key="3">
    <source>
        <dbReference type="Proteomes" id="UP001596620"/>
    </source>
</evidence>
<reference evidence="3" key="1">
    <citation type="journal article" date="2019" name="Int. J. Syst. Evol. Microbiol.">
        <title>The Global Catalogue of Microorganisms (GCM) 10K type strain sequencing project: providing services to taxonomists for standard genome sequencing and annotation.</title>
        <authorList>
            <consortium name="The Broad Institute Genomics Platform"/>
            <consortium name="The Broad Institute Genome Sequencing Center for Infectious Disease"/>
            <person name="Wu L."/>
            <person name="Ma J."/>
        </authorList>
    </citation>
    <scope>NUCLEOTIDE SEQUENCE [LARGE SCALE GENOMIC DNA]</scope>
    <source>
        <strain evidence="3">JCM 30234</strain>
    </source>
</reference>
<proteinExistence type="predicted"/>
<dbReference type="RefSeq" id="WP_382357841.1">
    <property type="nucleotide sequence ID" value="NZ_JBHTGR010000005.1"/>
</dbReference>
<evidence type="ECO:0000313" key="2">
    <source>
        <dbReference type="EMBL" id="MFC7746357.1"/>
    </source>
</evidence>
<dbReference type="EMBL" id="JBHTGR010000005">
    <property type="protein sequence ID" value="MFC7746357.1"/>
    <property type="molecule type" value="Genomic_DNA"/>
</dbReference>
<name>A0ABW2UVK8_9BACI</name>
<accession>A0ABW2UVK8</accession>
<keyword evidence="3" id="KW-1185">Reference proteome</keyword>
<feature type="transmembrane region" description="Helical" evidence="1">
    <location>
        <begin position="43"/>
        <end position="61"/>
    </location>
</feature>
<keyword evidence="1" id="KW-0472">Membrane</keyword>
<sequence length="168" mass="18911">MYRNNIARLLFAIGTAHMIAGLIIGLISTAMNVFYTGSGWSNFFVWTAGGFIAGMLFIGFAENIRLLQQINHKLGPDTNRQEVSQYIADSNITKNLDEAIKASIYDHYPDETIVAIVPSPKDDYFLVHFQDGQEDYVRVVYTGGSEVEETNDSSIRQSVIQWYNSRNS</sequence>
<keyword evidence="1" id="KW-1133">Transmembrane helix</keyword>
<organism evidence="2 3">
    <name type="scientific">Lentibacillus kimchii</name>
    <dbReference type="NCBI Taxonomy" id="1542911"/>
    <lineage>
        <taxon>Bacteria</taxon>
        <taxon>Bacillati</taxon>
        <taxon>Bacillota</taxon>
        <taxon>Bacilli</taxon>
        <taxon>Bacillales</taxon>
        <taxon>Bacillaceae</taxon>
        <taxon>Lentibacillus</taxon>
    </lineage>
</organism>
<keyword evidence="1" id="KW-0812">Transmembrane</keyword>
<protein>
    <submittedName>
        <fullName evidence="2">Uncharacterized protein</fullName>
    </submittedName>
</protein>
<evidence type="ECO:0000256" key="1">
    <source>
        <dbReference type="SAM" id="Phobius"/>
    </source>
</evidence>
<comment type="caution">
    <text evidence="2">The sequence shown here is derived from an EMBL/GenBank/DDBJ whole genome shotgun (WGS) entry which is preliminary data.</text>
</comment>
<dbReference type="Proteomes" id="UP001596620">
    <property type="component" value="Unassembled WGS sequence"/>
</dbReference>